<dbReference type="InterPro" id="IPR036116">
    <property type="entry name" value="FN3_sf"/>
</dbReference>
<keyword evidence="3" id="KW-0378">Hydrolase</keyword>
<dbReference type="InterPro" id="IPR036691">
    <property type="entry name" value="Endo/exonu/phosph_ase_sf"/>
</dbReference>
<dbReference type="Pfam" id="PF13573">
    <property type="entry name" value="SprB"/>
    <property type="match status" value="1"/>
</dbReference>
<dbReference type="GO" id="GO:0004527">
    <property type="term" value="F:exonuclease activity"/>
    <property type="evidence" value="ECO:0007669"/>
    <property type="project" value="UniProtKB-KW"/>
</dbReference>
<proteinExistence type="predicted"/>
<evidence type="ECO:0000259" key="2">
    <source>
        <dbReference type="Pfam" id="PF03372"/>
    </source>
</evidence>
<dbReference type="STRING" id="192903.SAMN04488513_101838"/>
<evidence type="ECO:0000313" key="4">
    <source>
        <dbReference type="Proteomes" id="UP000184543"/>
    </source>
</evidence>
<dbReference type="Gene3D" id="3.60.10.10">
    <property type="entry name" value="Endonuclease/exonuclease/phosphatase"/>
    <property type="match status" value="1"/>
</dbReference>
<keyword evidence="3" id="KW-0540">Nuclease</keyword>
<dbReference type="SUPFAM" id="SSF56219">
    <property type="entry name" value="DNase I-like"/>
    <property type="match status" value="1"/>
</dbReference>
<dbReference type="InterPro" id="IPR025667">
    <property type="entry name" value="SprB_repeat"/>
</dbReference>
<gene>
    <name evidence="3" type="ORF">SAMN04488513_101838</name>
</gene>
<dbReference type="RefSeq" id="WP_072988916.1">
    <property type="nucleotide sequence ID" value="NZ_FQYU01000001.1"/>
</dbReference>
<feature type="chain" id="PRO_5012251875" evidence="1">
    <location>
        <begin position="20"/>
        <end position="1446"/>
    </location>
</feature>
<organism evidence="3 4">
    <name type="scientific">Pseudozobellia thermophila</name>
    <dbReference type="NCBI Taxonomy" id="192903"/>
    <lineage>
        <taxon>Bacteria</taxon>
        <taxon>Pseudomonadati</taxon>
        <taxon>Bacteroidota</taxon>
        <taxon>Flavobacteriia</taxon>
        <taxon>Flavobacteriales</taxon>
        <taxon>Flavobacteriaceae</taxon>
        <taxon>Pseudozobellia</taxon>
    </lineage>
</organism>
<name>A0A1M6CQ04_9FLAO</name>
<dbReference type="Gene3D" id="2.60.40.10">
    <property type="entry name" value="Immunoglobulins"/>
    <property type="match status" value="1"/>
</dbReference>
<dbReference type="Pfam" id="PF03372">
    <property type="entry name" value="Exo_endo_phos"/>
    <property type="match status" value="1"/>
</dbReference>
<dbReference type="Proteomes" id="UP000184543">
    <property type="component" value="Unassembled WGS sequence"/>
</dbReference>
<dbReference type="InterPro" id="IPR005135">
    <property type="entry name" value="Endo/exonuclease/phosphatase"/>
</dbReference>
<sequence>MKKNYLLLFFLTLALGAFAQDLKITGVIDGPLPGGLPKAIELYVANDIPDLSAYGIGSANNGGGSDGEEFTFPATTATSGSYIYLASEAVEFNNFFGFAPDYEDSAANVNGDDAIELFYQGAVIDTFGDINVDGNGQPWEYLDGWAYRKNGTGPDGTAFVLDNWTFSGPDALDNAMSNASAASPFPLASFGGGGTTVIANPSGFTTTVQGTTSIDLSWSLNADNDAIVLAVSTQAITASLVDGQTYVTGETLSDGSTVLATGNTTLFQHGGLSPNTEYFYKIWSVTPAIEYSTGVATSARTESDTPIESGLIITGALDGPLSGGTPKAIELYATTDIPDLSVYGIGSANNGGGSDGQEFTFPADAIQAGQFIYLASETEGFTDFFGFAPDYTSGAMAINGDDAVELFLNGSVIDVFGDINTDGSGEAWDHLDGWAYRKDEVPANNGSFDSANWIFSGINALDGELSNATATTPFPLQSYGPDLMITGIVDGPLPGGLPKAVELYARNAIADLSLYGFGSANNGGGTDGEEFTFPAVGVPANTYVYLATDIDGFTAYFGFAPDYTSDSVSVNGDDAIELFYKGEVIDTFGDINMDGSGQAWDYLDGWAYRKEGTLNSGSFILDDWTYSGIDVLDGSTTNATASLPFPIGTFGGGDGSTENPDVISISDARAAADGTLVSVSGVLTVADEFAGSAYLQDATGAIAVFDEKVHGAGAFQVGDSITVVGVRSSFNEQLQISPVTEVVHNGRPDHPILPLEISLDQLSQHPGELVSIANVAFPRPNDLLFGNSNYLVSDGSGSGELRIDNDVEALVGLAQPETCDQVIGVVGRFYETYQLLPRNRTDLACAQAYEAPTLPIEVDADKTLEIATWNIEWFGDEGNSPAAGNPNSDAIQKDSVKAVIQSIDPDIMAVQEISDDALFATMVGELEGYDYILSPATSYPNDPGVSQKVGFIYKTDVVTVTGTKVLLESIHPYYNGGDTSFLTDYPSDADRFYASGRLPFLISTTVTIDGAETAYDFVALHARANSSSGAQERYDMRKYDVEVLRDSLNQYYADNNLVVLGDYNDDVDETVADDVSTTLSTYQAFVADTTNFDILTDVLSEQGLRSYAFRENVIDHILVSNELAENYIAQSAQVHYEFYDSDYTQTASDHFPVSVRMLVKPFVLDSIAKTDVSCYGEGDGSATVAVSGGVGPYTYVWSNGASTPTIEGLEPGEYSVTVTDALQNSLEATIAIYEPSALELVTSEDTTITIGYGTDNCATLSVWEVMGGAGNFTYEWSTGETTESISVCPGETTGYTVTVTDENGCSASKTIEVAVNDVSCGNNPRNPKVQICYKGRTLCVSQYAVSSFLKRGASLGSCEDLPPVDLEIKVSPNPFTYSTTIAFSEPTPDHYLAVLYNTYGRWVYSTWIPKNTTSKKLYPFYLRKGVYVLGIYNGKDLVESVKLIKE</sequence>
<dbReference type="SUPFAM" id="SSF49265">
    <property type="entry name" value="Fibronectin type III"/>
    <property type="match status" value="1"/>
</dbReference>
<keyword evidence="1" id="KW-0732">Signal</keyword>
<keyword evidence="3" id="KW-0269">Exonuclease</keyword>
<protein>
    <submittedName>
        <fullName evidence="3">Exonuclease III</fullName>
    </submittedName>
</protein>
<evidence type="ECO:0000313" key="3">
    <source>
        <dbReference type="EMBL" id="SHI63092.1"/>
    </source>
</evidence>
<reference evidence="4" key="1">
    <citation type="submission" date="2016-11" db="EMBL/GenBank/DDBJ databases">
        <authorList>
            <person name="Varghese N."/>
            <person name="Submissions S."/>
        </authorList>
    </citation>
    <scope>NUCLEOTIDE SEQUENCE [LARGE SCALE GENOMIC DNA]</scope>
    <source>
        <strain evidence="4">DSM 19858</strain>
    </source>
</reference>
<dbReference type="Gene3D" id="2.60.40.740">
    <property type="match status" value="1"/>
</dbReference>
<keyword evidence="4" id="KW-1185">Reference proteome</keyword>
<evidence type="ECO:0000256" key="1">
    <source>
        <dbReference type="SAM" id="SignalP"/>
    </source>
</evidence>
<dbReference type="InterPro" id="IPR013783">
    <property type="entry name" value="Ig-like_fold"/>
</dbReference>
<accession>A0A1M6CQ04</accession>
<dbReference type="EMBL" id="FQYU01000001">
    <property type="protein sequence ID" value="SHI63092.1"/>
    <property type="molecule type" value="Genomic_DNA"/>
</dbReference>
<feature type="signal peptide" evidence="1">
    <location>
        <begin position="1"/>
        <end position="19"/>
    </location>
</feature>
<feature type="domain" description="Endonuclease/exonuclease/phosphatase" evidence="2">
    <location>
        <begin position="867"/>
        <end position="1150"/>
    </location>
</feature>